<sequence length="114" mass="13131">MPFLRFKGFDKSVLKDASTALAEQMSIMANVSPETVKIELIQVDQITETPCSVEIFMFQREQETHDAIAAMIDHLLKGYGYSNIHIFYMILNPELYYKEGIPLNEIPRNVQLTF</sequence>
<accession>A0ABU3X4V9</accession>
<keyword evidence="2" id="KW-1185">Reference proteome</keyword>
<evidence type="ECO:0000313" key="2">
    <source>
        <dbReference type="Proteomes" id="UP001287282"/>
    </source>
</evidence>
<dbReference type="Pfam" id="PF08921">
    <property type="entry name" value="DUF1904"/>
    <property type="match status" value="1"/>
</dbReference>
<protein>
    <submittedName>
        <fullName evidence="1">DUF1904 family protein</fullName>
    </submittedName>
</protein>
<dbReference type="Proteomes" id="UP001287282">
    <property type="component" value="Unassembled WGS sequence"/>
</dbReference>
<evidence type="ECO:0000313" key="1">
    <source>
        <dbReference type="EMBL" id="MDV2682930.1"/>
    </source>
</evidence>
<reference evidence="1 2" key="1">
    <citation type="submission" date="2023-10" db="EMBL/GenBank/DDBJ databases">
        <title>Screening of Alkalihalobacillus lindianensis BZ-TG-R113 and Its Alleviation of Salt Stress on Rapeseed Growth.</title>
        <authorList>
            <person name="Zhao B."/>
            <person name="Guo T."/>
        </authorList>
    </citation>
    <scope>NUCLEOTIDE SEQUENCE [LARGE SCALE GENOMIC DNA]</scope>
    <source>
        <strain evidence="1 2">BZ-TG-R113</strain>
    </source>
</reference>
<dbReference type="InterPro" id="IPR014347">
    <property type="entry name" value="Tautomerase/MIF_sf"/>
</dbReference>
<dbReference type="SUPFAM" id="SSF55331">
    <property type="entry name" value="Tautomerase/MIF"/>
    <property type="match status" value="1"/>
</dbReference>
<dbReference type="RefSeq" id="WP_317120262.1">
    <property type="nucleotide sequence ID" value="NZ_JAWJBA010000001.1"/>
</dbReference>
<gene>
    <name evidence="1" type="ORF">RYX56_00935</name>
</gene>
<dbReference type="Gene3D" id="3.30.429.10">
    <property type="entry name" value="Macrophage Migration Inhibitory Factor"/>
    <property type="match status" value="1"/>
</dbReference>
<proteinExistence type="predicted"/>
<dbReference type="InterPro" id="IPR015017">
    <property type="entry name" value="DUF1904"/>
</dbReference>
<dbReference type="EMBL" id="JAWJBA010000001">
    <property type="protein sequence ID" value="MDV2682930.1"/>
    <property type="molecule type" value="Genomic_DNA"/>
</dbReference>
<organism evidence="1 2">
    <name type="scientific">Alkalihalophilus lindianensis</name>
    <dbReference type="NCBI Taxonomy" id="1630542"/>
    <lineage>
        <taxon>Bacteria</taxon>
        <taxon>Bacillati</taxon>
        <taxon>Bacillota</taxon>
        <taxon>Bacilli</taxon>
        <taxon>Bacillales</taxon>
        <taxon>Bacillaceae</taxon>
        <taxon>Alkalihalophilus</taxon>
    </lineage>
</organism>
<name>A0ABU3X4V9_9BACI</name>
<comment type="caution">
    <text evidence="1">The sequence shown here is derived from an EMBL/GenBank/DDBJ whole genome shotgun (WGS) entry which is preliminary data.</text>
</comment>